<dbReference type="EMBL" id="HACG01036344">
    <property type="protein sequence ID" value="CEK83209.1"/>
    <property type="molecule type" value="Transcribed_RNA"/>
</dbReference>
<organism evidence="1">
    <name type="scientific">Arion vulgaris</name>
    <dbReference type="NCBI Taxonomy" id="1028688"/>
    <lineage>
        <taxon>Eukaryota</taxon>
        <taxon>Metazoa</taxon>
        <taxon>Spiralia</taxon>
        <taxon>Lophotrochozoa</taxon>
        <taxon>Mollusca</taxon>
        <taxon>Gastropoda</taxon>
        <taxon>Heterobranchia</taxon>
        <taxon>Euthyneura</taxon>
        <taxon>Panpulmonata</taxon>
        <taxon>Eupulmonata</taxon>
        <taxon>Stylommatophora</taxon>
        <taxon>Helicina</taxon>
        <taxon>Arionoidea</taxon>
        <taxon>Arionidae</taxon>
        <taxon>Arion</taxon>
    </lineage>
</organism>
<accession>A0A0B7AQA3</accession>
<reference evidence="1" key="1">
    <citation type="submission" date="2014-12" db="EMBL/GenBank/DDBJ databases">
        <title>Insight into the proteome of Arion vulgaris.</title>
        <authorList>
            <person name="Aradska J."/>
            <person name="Bulat T."/>
            <person name="Smidak R."/>
            <person name="Sarate P."/>
            <person name="Gangsoo J."/>
            <person name="Sialana F."/>
            <person name="Bilban M."/>
            <person name="Lubec G."/>
        </authorList>
    </citation>
    <scope>NUCLEOTIDE SEQUENCE</scope>
    <source>
        <tissue evidence="1">Skin</tissue>
    </source>
</reference>
<dbReference type="AlphaFoldDB" id="A0A0B7AQA3"/>
<proteinExistence type="predicted"/>
<gene>
    <name evidence="1" type="primary">ORF135836</name>
</gene>
<name>A0A0B7AQA3_9EUPU</name>
<evidence type="ECO:0000313" key="1">
    <source>
        <dbReference type="EMBL" id="CEK83209.1"/>
    </source>
</evidence>
<protein>
    <submittedName>
        <fullName evidence="1">Uncharacterized protein</fullName>
    </submittedName>
</protein>
<sequence length="76" mass="8871">MLGILALMRTSVSGILSSQFIFRSQLRQLVWKLFSKNYFFHYRSLQTTVTFNVAKICHLPGYDVIYEPRPLGMQVL</sequence>